<evidence type="ECO:0000313" key="3">
    <source>
        <dbReference type="Proteomes" id="UP000628669"/>
    </source>
</evidence>
<organism evidence="2 3">
    <name type="scientific">Chryseobacterium paridis</name>
    <dbReference type="NCBI Taxonomy" id="2800328"/>
    <lineage>
        <taxon>Bacteria</taxon>
        <taxon>Pseudomonadati</taxon>
        <taxon>Bacteroidota</taxon>
        <taxon>Flavobacteriia</taxon>
        <taxon>Flavobacteriales</taxon>
        <taxon>Weeksellaceae</taxon>
        <taxon>Chryseobacterium group</taxon>
        <taxon>Chryseobacterium</taxon>
    </lineage>
</organism>
<feature type="transmembrane region" description="Helical" evidence="1">
    <location>
        <begin position="192"/>
        <end position="211"/>
    </location>
</feature>
<name>A0ABS1FQW1_9FLAO</name>
<feature type="transmembrane region" description="Helical" evidence="1">
    <location>
        <begin position="20"/>
        <end position="40"/>
    </location>
</feature>
<keyword evidence="1" id="KW-0812">Transmembrane</keyword>
<gene>
    <name evidence="2" type="ORF">JHL15_03485</name>
</gene>
<feature type="transmembrane region" description="Helical" evidence="1">
    <location>
        <begin position="79"/>
        <end position="99"/>
    </location>
</feature>
<feature type="transmembrane region" description="Helical" evidence="1">
    <location>
        <begin position="263"/>
        <end position="286"/>
    </location>
</feature>
<feature type="transmembrane region" description="Helical" evidence="1">
    <location>
        <begin position="158"/>
        <end position="185"/>
    </location>
</feature>
<keyword evidence="3" id="KW-1185">Reference proteome</keyword>
<keyword evidence="1" id="KW-0472">Membrane</keyword>
<evidence type="ECO:0000256" key="1">
    <source>
        <dbReference type="SAM" id="Phobius"/>
    </source>
</evidence>
<dbReference type="Proteomes" id="UP000628669">
    <property type="component" value="Unassembled WGS sequence"/>
</dbReference>
<comment type="caution">
    <text evidence="2">The sequence shown here is derived from an EMBL/GenBank/DDBJ whole genome shotgun (WGS) entry which is preliminary data.</text>
</comment>
<sequence>MSMDTKIIESPNQKRHNPILRFLHLCGISYVYLFIFTSQFSPLEGIYKNGVLWLCKNVFQQQKVEYIKMTGSGDTTLDYWVVVVNICLAAVAALVILLADKKQRTFKDLRWFTVVVARYYVAMIMISYGFAKLNNGQFPANSIGRLEEKVGDMSPMGVVWTMMGASSGYTFVSGLLETIGGLLLLFRRTKTFGALFSMTVMINVALLNFFYDVPVKIFSSHVVLFCVFIVSGDAIALYRFFILHQPSQLRFQKRTADKRWKRVTLIVLKGLVVAYFILTSSPVLFYTAPAVPMEGAYTVEEFMMNNKEIPSCSQDSAGWKKLIISHSGRAGIVLNNDSTKTFKGVIDTGKNTLILRKTEPDNPYAYLHYHVQKDSIIFTGNIGRDSVRIKTTRKKKEDYKLNKRGFHWINEYPFNR</sequence>
<feature type="transmembrane region" description="Helical" evidence="1">
    <location>
        <begin position="217"/>
        <end position="242"/>
    </location>
</feature>
<dbReference type="RefSeq" id="WP_200242819.1">
    <property type="nucleotide sequence ID" value="NZ_JAENHK010000001.1"/>
</dbReference>
<feature type="transmembrane region" description="Helical" evidence="1">
    <location>
        <begin position="111"/>
        <end position="131"/>
    </location>
</feature>
<reference evidence="3" key="1">
    <citation type="submission" date="2021-01" db="EMBL/GenBank/DDBJ databases">
        <title>Genome public.</title>
        <authorList>
            <person name="Liu C."/>
            <person name="Sun Q."/>
        </authorList>
    </citation>
    <scope>NUCLEOTIDE SEQUENCE [LARGE SCALE GENOMIC DNA]</scope>
    <source>
        <strain evidence="3">YIM B02567</strain>
    </source>
</reference>
<accession>A0ABS1FQW1</accession>
<evidence type="ECO:0008006" key="4">
    <source>
        <dbReference type="Google" id="ProtNLM"/>
    </source>
</evidence>
<keyword evidence="1" id="KW-1133">Transmembrane helix</keyword>
<protein>
    <recommendedName>
        <fullName evidence="4">DoxX family protein</fullName>
    </recommendedName>
</protein>
<evidence type="ECO:0000313" key="2">
    <source>
        <dbReference type="EMBL" id="MBK1894812.1"/>
    </source>
</evidence>
<dbReference type="EMBL" id="JAENHK010000001">
    <property type="protein sequence ID" value="MBK1894812.1"/>
    <property type="molecule type" value="Genomic_DNA"/>
</dbReference>
<proteinExistence type="predicted"/>